<dbReference type="AlphaFoldDB" id="A0A364LN30"/>
<dbReference type="InterPro" id="IPR015860">
    <property type="entry name" value="ABC_transpr_TagH-like"/>
</dbReference>
<sequence>MNDKLIQVQNISKCYKLFTNPRARLLNAIWPGHTQGMEALWALQNISFEVERGEAVAIIGRNGGGKSTLLEIIAGTLRPSSGNVSVKGRVSALLELGSGFNPEYSGRDNVILNGLILGLSREAILERFAEIEAFAEIGTAINHPVKTYSTGMRMRLAFAVQVLAEPDILIIDEALAVGDFFFQQKCFRFIRELHQRGTTLLFVSHDMGIVRDLCSRTLYLKQGELLYDGPVNKGVLLFFNEALDSNSPPESLESPDLKKNETDEKTIPSQFDIADKEAIWNTKKGHQGRLLAVALYGEKGLPATSFRLGETMTIRIKFMPDSRVMNHITVILYDKFGAVKTTTGSLYLNVIAENQPSHIRVFELQMKLMVEAGQYSLRITQGYERAKNRGQRLDETDLLGPITICWDYENETAPFLGQVGLPVSAKYLI</sequence>
<comment type="caution">
    <text evidence="6">The sequence shown here is derived from an EMBL/GenBank/DDBJ whole genome shotgun (WGS) entry which is preliminary data.</text>
</comment>
<dbReference type="Pfam" id="PF00005">
    <property type="entry name" value="ABC_tran"/>
    <property type="match status" value="1"/>
</dbReference>
<dbReference type="PANTHER" id="PTHR46743:SF2">
    <property type="entry name" value="TEICHOIC ACIDS EXPORT ATP-BINDING PROTEIN TAGH"/>
    <property type="match status" value="1"/>
</dbReference>
<name>A0A364LN30_9GAMM</name>
<dbReference type="GO" id="GO:0005524">
    <property type="term" value="F:ATP binding"/>
    <property type="evidence" value="ECO:0007669"/>
    <property type="project" value="UniProtKB-KW"/>
</dbReference>
<keyword evidence="4" id="KW-0067">ATP-binding</keyword>
<evidence type="ECO:0000259" key="5">
    <source>
        <dbReference type="PROSITE" id="PS50893"/>
    </source>
</evidence>
<dbReference type="GO" id="GO:0140359">
    <property type="term" value="F:ABC-type transporter activity"/>
    <property type="evidence" value="ECO:0007669"/>
    <property type="project" value="InterPro"/>
</dbReference>
<dbReference type="InterPro" id="IPR050683">
    <property type="entry name" value="Bact_Polysacc_Export_ATP-bd"/>
</dbReference>
<dbReference type="SMART" id="SM00382">
    <property type="entry name" value="AAA"/>
    <property type="match status" value="1"/>
</dbReference>
<keyword evidence="3" id="KW-0547">Nucleotide-binding</keyword>
<dbReference type="RefSeq" id="WP_112218104.1">
    <property type="nucleotide sequence ID" value="NZ_MVJN01000001.1"/>
</dbReference>
<gene>
    <name evidence="6" type="ORF">B1207_00815</name>
</gene>
<dbReference type="InterPro" id="IPR027417">
    <property type="entry name" value="P-loop_NTPase"/>
</dbReference>
<dbReference type="EMBL" id="MVJN01000001">
    <property type="protein sequence ID" value="RAP38462.1"/>
    <property type="molecule type" value="Genomic_DNA"/>
</dbReference>
<organism evidence="6 7">
    <name type="scientific">Legionella quinlivanii</name>
    <dbReference type="NCBI Taxonomy" id="45073"/>
    <lineage>
        <taxon>Bacteria</taxon>
        <taxon>Pseudomonadati</taxon>
        <taxon>Pseudomonadota</taxon>
        <taxon>Gammaproteobacteria</taxon>
        <taxon>Legionellales</taxon>
        <taxon>Legionellaceae</taxon>
        <taxon>Legionella</taxon>
    </lineage>
</organism>
<evidence type="ECO:0000256" key="3">
    <source>
        <dbReference type="ARBA" id="ARBA00022741"/>
    </source>
</evidence>
<dbReference type="CDD" id="cd03220">
    <property type="entry name" value="ABC_KpsT_Wzt"/>
    <property type="match status" value="1"/>
</dbReference>
<dbReference type="InterPro" id="IPR003439">
    <property type="entry name" value="ABC_transporter-like_ATP-bd"/>
</dbReference>
<dbReference type="InterPro" id="IPR003593">
    <property type="entry name" value="AAA+_ATPase"/>
</dbReference>
<evidence type="ECO:0000313" key="7">
    <source>
        <dbReference type="Proteomes" id="UP000249458"/>
    </source>
</evidence>
<evidence type="ECO:0000256" key="1">
    <source>
        <dbReference type="ARBA" id="ARBA00005417"/>
    </source>
</evidence>
<protein>
    <recommendedName>
        <fullName evidence="5">ABC transporter domain-containing protein</fullName>
    </recommendedName>
</protein>
<dbReference type="Proteomes" id="UP000249458">
    <property type="component" value="Unassembled WGS sequence"/>
</dbReference>
<comment type="similarity">
    <text evidence="1">Belongs to the ABC transporter superfamily.</text>
</comment>
<dbReference type="SUPFAM" id="SSF52540">
    <property type="entry name" value="P-loop containing nucleoside triphosphate hydrolases"/>
    <property type="match status" value="1"/>
</dbReference>
<dbReference type="PANTHER" id="PTHR46743">
    <property type="entry name" value="TEICHOIC ACIDS EXPORT ATP-BINDING PROTEIN TAGH"/>
    <property type="match status" value="1"/>
</dbReference>
<keyword evidence="2" id="KW-0813">Transport</keyword>
<dbReference type="PROSITE" id="PS50893">
    <property type="entry name" value="ABC_TRANSPORTER_2"/>
    <property type="match status" value="1"/>
</dbReference>
<evidence type="ECO:0000256" key="2">
    <source>
        <dbReference type="ARBA" id="ARBA00022448"/>
    </source>
</evidence>
<dbReference type="Gene3D" id="3.40.50.300">
    <property type="entry name" value="P-loop containing nucleotide triphosphate hydrolases"/>
    <property type="match status" value="1"/>
</dbReference>
<evidence type="ECO:0000256" key="4">
    <source>
        <dbReference type="ARBA" id="ARBA00022840"/>
    </source>
</evidence>
<evidence type="ECO:0000313" key="6">
    <source>
        <dbReference type="EMBL" id="RAP38462.1"/>
    </source>
</evidence>
<accession>A0A364LN30</accession>
<proteinExistence type="inferred from homology"/>
<reference evidence="6 7" key="1">
    <citation type="submission" date="2017-02" db="EMBL/GenBank/DDBJ databases">
        <title>Legionella quilivanii strain from human: case report and whole genome sequencing analysis.</title>
        <authorList>
            <person name="Lalancette C."/>
            <person name="Leduc J.-M."/>
            <person name="Levesque S."/>
            <person name="Fournier E."/>
            <person name="Saoud J."/>
            <person name="Faucher S.P."/>
            <person name="Bernard K."/>
            <person name="Martineau C."/>
            <person name="Longtin J."/>
        </authorList>
    </citation>
    <scope>NUCLEOTIDE SEQUENCE [LARGE SCALE GENOMIC DNA]</scope>
    <source>
        <strain evidence="6 7">ID143958</strain>
    </source>
</reference>
<dbReference type="GO" id="GO:0016020">
    <property type="term" value="C:membrane"/>
    <property type="evidence" value="ECO:0007669"/>
    <property type="project" value="InterPro"/>
</dbReference>
<feature type="domain" description="ABC transporter" evidence="5">
    <location>
        <begin position="6"/>
        <end position="247"/>
    </location>
</feature>
<dbReference type="GO" id="GO:0016887">
    <property type="term" value="F:ATP hydrolysis activity"/>
    <property type="evidence" value="ECO:0007669"/>
    <property type="project" value="InterPro"/>
</dbReference>